<comment type="caution">
    <text evidence="2">The sequence shown here is derived from an EMBL/GenBank/DDBJ whole genome shotgun (WGS) entry which is preliminary data.</text>
</comment>
<feature type="domain" description="DUF6841" evidence="1">
    <location>
        <begin position="16"/>
        <end position="142"/>
    </location>
</feature>
<dbReference type="Pfam" id="PF20795">
    <property type="entry name" value="DUF6841"/>
    <property type="match status" value="1"/>
</dbReference>
<gene>
    <name evidence="2" type="ORF">VXC91_36185</name>
</gene>
<reference evidence="2" key="1">
    <citation type="submission" date="2024-01" db="EMBL/GenBank/DDBJ databases">
        <title>First draft genome sequence data of TA4-1, the type strain of Gram-positive actinobacterium Streptomyces chiangmaiensis.</title>
        <authorList>
            <person name="Yasawong M."/>
            <person name="Nantapong N."/>
        </authorList>
    </citation>
    <scope>NUCLEOTIDE SEQUENCE</scope>
    <source>
        <strain evidence="2">TA4-1</strain>
    </source>
</reference>
<proteinExistence type="predicted"/>
<evidence type="ECO:0000313" key="3">
    <source>
        <dbReference type="Proteomes" id="UP001333996"/>
    </source>
</evidence>
<dbReference type="Proteomes" id="UP001333996">
    <property type="component" value="Unassembled WGS sequence"/>
</dbReference>
<keyword evidence="3" id="KW-1185">Reference proteome</keyword>
<organism evidence="2 3">
    <name type="scientific">Streptomyces chiangmaiensis</name>
    <dbReference type="NCBI Taxonomy" id="766497"/>
    <lineage>
        <taxon>Bacteria</taxon>
        <taxon>Bacillati</taxon>
        <taxon>Actinomycetota</taxon>
        <taxon>Actinomycetes</taxon>
        <taxon>Kitasatosporales</taxon>
        <taxon>Streptomycetaceae</taxon>
        <taxon>Streptomyces</taxon>
    </lineage>
</organism>
<dbReference type="InterPro" id="IPR049219">
    <property type="entry name" value="DUF6841"/>
</dbReference>
<dbReference type="RefSeq" id="WP_329511591.1">
    <property type="nucleotide sequence ID" value="NZ_BAAAYZ010000038.1"/>
</dbReference>
<sequence length="161" mass="17989">MAPSSTRLELDETYSEITNWFFGCYLPRWVTAVETSDDASFIGEYWAAPLWVADDSGPVALASTAKEVTAWFKVTFDRLKAAGYTHTVVLDRRAVAFNKHGGAIDVIWSRRRADESEIERLAVHFVIARRSDGLRIVAIEATLTDSGTLDEVWPVHRGEGL</sequence>
<accession>A0ABU7FUJ1</accession>
<protein>
    <recommendedName>
        <fullName evidence="1">DUF6841 domain-containing protein</fullName>
    </recommendedName>
</protein>
<name>A0ABU7FUJ1_9ACTN</name>
<evidence type="ECO:0000259" key="1">
    <source>
        <dbReference type="Pfam" id="PF20795"/>
    </source>
</evidence>
<evidence type="ECO:0000313" key="2">
    <source>
        <dbReference type="EMBL" id="MED7827208.1"/>
    </source>
</evidence>
<dbReference type="EMBL" id="JAYWVC010000212">
    <property type="protein sequence ID" value="MED7827208.1"/>
    <property type="molecule type" value="Genomic_DNA"/>
</dbReference>